<name>A0A2W5MVN8_ANCNO</name>
<organism evidence="3 4">
    <name type="scientific">Ancylobacter novellus</name>
    <name type="common">Thiobacillus novellus</name>
    <dbReference type="NCBI Taxonomy" id="921"/>
    <lineage>
        <taxon>Bacteria</taxon>
        <taxon>Pseudomonadati</taxon>
        <taxon>Pseudomonadota</taxon>
        <taxon>Alphaproteobacteria</taxon>
        <taxon>Hyphomicrobiales</taxon>
        <taxon>Xanthobacteraceae</taxon>
        <taxon>Ancylobacter</taxon>
    </lineage>
</organism>
<proteinExistence type="predicted"/>
<evidence type="ECO:0008006" key="5">
    <source>
        <dbReference type="Google" id="ProtNLM"/>
    </source>
</evidence>
<reference evidence="3 4" key="1">
    <citation type="submission" date="2017-08" db="EMBL/GenBank/DDBJ databases">
        <title>Infants hospitalized years apart are colonized by the same room-sourced microbial strains.</title>
        <authorList>
            <person name="Brooks B."/>
            <person name="Olm M.R."/>
            <person name="Firek B.A."/>
            <person name="Baker R."/>
            <person name="Thomas B.C."/>
            <person name="Morowitz M.J."/>
            <person name="Banfield J.F."/>
        </authorList>
    </citation>
    <scope>NUCLEOTIDE SEQUENCE [LARGE SCALE GENOMIC DNA]</scope>
    <source>
        <strain evidence="3">S2_005_003_R2_43</strain>
    </source>
</reference>
<evidence type="ECO:0000256" key="2">
    <source>
        <dbReference type="SAM" id="SignalP"/>
    </source>
</evidence>
<sequence length="104" mass="10130">MAMTRRLATAPLAALVLAAGVGLAAAAGPERGAGSSGAGDGSGMGQDNSELGTPKGPGDKATDRPASGEPTPVERRMEGTSPEGPGMIGRCDDGRTPVDGACPR</sequence>
<keyword evidence="2" id="KW-0732">Signal</keyword>
<dbReference type="AlphaFoldDB" id="A0A2W5MVN8"/>
<gene>
    <name evidence="3" type="ORF">DI565_03025</name>
</gene>
<evidence type="ECO:0000313" key="4">
    <source>
        <dbReference type="Proteomes" id="UP000249577"/>
    </source>
</evidence>
<feature type="signal peptide" evidence="2">
    <location>
        <begin position="1"/>
        <end position="26"/>
    </location>
</feature>
<feature type="chain" id="PRO_5016176671" description="Secreted protein" evidence="2">
    <location>
        <begin position="27"/>
        <end position="104"/>
    </location>
</feature>
<protein>
    <recommendedName>
        <fullName evidence="5">Secreted protein</fullName>
    </recommendedName>
</protein>
<dbReference type="Proteomes" id="UP000249577">
    <property type="component" value="Unassembled WGS sequence"/>
</dbReference>
<comment type="caution">
    <text evidence="3">The sequence shown here is derived from an EMBL/GenBank/DDBJ whole genome shotgun (WGS) entry which is preliminary data.</text>
</comment>
<feature type="region of interest" description="Disordered" evidence="1">
    <location>
        <begin position="27"/>
        <end position="104"/>
    </location>
</feature>
<evidence type="ECO:0000256" key="1">
    <source>
        <dbReference type="SAM" id="MobiDB-lite"/>
    </source>
</evidence>
<feature type="compositionally biased region" description="Gly residues" evidence="1">
    <location>
        <begin position="34"/>
        <end position="44"/>
    </location>
</feature>
<dbReference type="EMBL" id="QFPN01000002">
    <property type="protein sequence ID" value="PZQ17730.1"/>
    <property type="molecule type" value="Genomic_DNA"/>
</dbReference>
<evidence type="ECO:0000313" key="3">
    <source>
        <dbReference type="EMBL" id="PZQ17730.1"/>
    </source>
</evidence>
<accession>A0A2W5MVN8</accession>